<dbReference type="AlphaFoldDB" id="A0A381V978"/>
<evidence type="ECO:0008006" key="2">
    <source>
        <dbReference type="Google" id="ProtNLM"/>
    </source>
</evidence>
<dbReference type="EMBL" id="UINC01008197">
    <property type="protein sequence ID" value="SVA36939.1"/>
    <property type="molecule type" value="Genomic_DNA"/>
</dbReference>
<reference evidence="1" key="1">
    <citation type="submission" date="2018-05" db="EMBL/GenBank/DDBJ databases">
        <authorList>
            <person name="Lanie J.A."/>
            <person name="Ng W.-L."/>
            <person name="Kazmierczak K.M."/>
            <person name="Andrzejewski T.M."/>
            <person name="Davidsen T.M."/>
            <person name="Wayne K.J."/>
            <person name="Tettelin H."/>
            <person name="Glass J.I."/>
            <person name="Rusch D."/>
            <person name="Podicherti R."/>
            <person name="Tsui H.-C.T."/>
            <person name="Winkler M.E."/>
        </authorList>
    </citation>
    <scope>NUCLEOTIDE SEQUENCE</scope>
</reference>
<name>A0A381V978_9ZZZZ</name>
<proteinExistence type="predicted"/>
<accession>A0A381V978</accession>
<protein>
    <recommendedName>
        <fullName evidence="2">Acyloxyacyl hydrolase</fullName>
    </recommendedName>
</protein>
<gene>
    <name evidence="1" type="ORF">METZ01_LOCUS89793</name>
</gene>
<organism evidence="1">
    <name type="scientific">marine metagenome</name>
    <dbReference type="NCBI Taxonomy" id="408172"/>
    <lineage>
        <taxon>unclassified sequences</taxon>
        <taxon>metagenomes</taxon>
        <taxon>ecological metagenomes</taxon>
    </lineage>
</organism>
<sequence length="181" mass="20364">MITKYMLKYMRLLNRFLFSIILIFGLTSIGLAEEEKLQLPNTQLNMYSGMFDFSDAKQRAVLVGFQHQNEELYRETFLGTLSPITGGFVTENAALYAYTGVEWNFDLGPVNFTPSFAPGLYGEGNGKDLGHILEFKSEVQASFNLSENSQLGMSYNHISNASLGDKNPGANSYMFNFLKKF</sequence>
<dbReference type="Gene3D" id="2.40.160.20">
    <property type="match status" value="1"/>
</dbReference>
<dbReference type="Pfam" id="PF09411">
    <property type="entry name" value="PagL"/>
    <property type="match status" value="1"/>
</dbReference>
<dbReference type="InterPro" id="IPR018550">
    <property type="entry name" value="Lipid-A_deacylase-rel"/>
</dbReference>
<evidence type="ECO:0000313" key="1">
    <source>
        <dbReference type="EMBL" id="SVA36939.1"/>
    </source>
</evidence>